<dbReference type="AlphaFoldDB" id="A0AA52EFE8"/>
<dbReference type="Gene3D" id="2.120.10.30">
    <property type="entry name" value="TolB, C-terminal domain"/>
    <property type="match status" value="1"/>
</dbReference>
<dbReference type="PANTHER" id="PTHR19328:SF75">
    <property type="entry name" value="ALDOSE SUGAR DEHYDROGENASE YLII"/>
    <property type="match status" value="1"/>
</dbReference>
<dbReference type="GO" id="GO:0016491">
    <property type="term" value="F:oxidoreductase activity"/>
    <property type="evidence" value="ECO:0007669"/>
    <property type="project" value="UniProtKB-KW"/>
</dbReference>
<gene>
    <name evidence="2" type="ORF">QGN29_09785</name>
</gene>
<dbReference type="Proteomes" id="UP001268683">
    <property type="component" value="Chromosome"/>
</dbReference>
<dbReference type="Pfam" id="PF07995">
    <property type="entry name" value="GSDH"/>
    <property type="match status" value="1"/>
</dbReference>
<dbReference type="EMBL" id="CP123872">
    <property type="protein sequence ID" value="WND01840.1"/>
    <property type="molecule type" value="Genomic_DNA"/>
</dbReference>
<dbReference type="PANTHER" id="PTHR19328">
    <property type="entry name" value="HEDGEHOG-INTERACTING PROTEIN"/>
    <property type="match status" value="1"/>
</dbReference>
<dbReference type="KEGG" id="tmk:QGN29_09785"/>
<feature type="domain" description="Glucose/Sorbosone dehydrogenase" evidence="1">
    <location>
        <begin position="49"/>
        <end position="367"/>
    </location>
</feature>
<dbReference type="SUPFAM" id="SSF50952">
    <property type="entry name" value="Soluble quinoprotein glucose dehydrogenase"/>
    <property type="match status" value="1"/>
</dbReference>
<keyword evidence="3" id="KW-1185">Reference proteome</keyword>
<evidence type="ECO:0000259" key="1">
    <source>
        <dbReference type="Pfam" id="PF07995"/>
    </source>
</evidence>
<reference evidence="2" key="1">
    <citation type="submission" date="2023-04" db="EMBL/GenBank/DDBJ databases">
        <title>Complete genome sequence of Temperatibacter marinus.</title>
        <authorList>
            <person name="Rong J.-C."/>
            <person name="Yi M.-L."/>
            <person name="Zhao Q."/>
        </authorList>
    </citation>
    <scope>NUCLEOTIDE SEQUENCE</scope>
    <source>
        <strain evidence="2">NBRC 110045</strain>
    </source>
</reference>
<dbReference type="RefSeq" id="WP_310797670.1">
    <property type="nucleotide sequence ID" value="NZ_CP123872.1"/>
</dbReference>
<evidence type="ECO:0000313" key="2">
    <source>
        <dbReference type="EMBL" id="WND01840.1"/>
    </source>
</evidence>
<dbReference type="InterPro" id="IPR012938">
    <property type="entry name" value="Glc/Sorbosone_DH"/>
</dbReference>
<accession>A0AA52EFE8</accession>
<protein>
    <submittedName>
        <fullName evidence="2">PQQ-dependent sugar dehydrogenase</fullName>
        <ecNumber evidence="2">1.1.5.-</ecNumber>
    </submittedName>
</protein>
<dbReference type="EC" id="1.1.5.-" evidence="2"/>
<sequence>MLKFIAVALLLHIGSYHKTYASDESLDISKLYESHGERFRLELVSSGFSTPWSMTFLSNDKALIGERSKGALTLLDLNTGDKMKLKNLPPMVRSASLSAGLFDLKIKGNWVYFAYAVGTDSASGLAVAKARLEGPNLKDIKVLYETPTKRSGKWHFGGRLVLTDHHIYLSVGDGYDFRDLAQSLDNTMGKILRLNLDGTIPKDNPFLGNGTALPEIYAYGSRNAQGMALHPDTGEIWFNEHGPQGGDEINILRPGTNYGWPVITFGEEYGGGKIGEGTHKEGMAQPLHFWTPSIAPSGMTFYSGSRMKKWKNHLFIGALAKQHLNHITLKGRTMAKENRLFEEAGWRIRFVEESPDGFLYIANDTGMIMRIIPEN</sequence>
<organism evidence="2 3">
    <name type="scientific">Temperatibacter marinus</name>
    <dbReference type="NCBI Taxonomy" id="1456591"/>
    <lineage>
        <taxon>Bacteria</taxon>
        <taxon>Pseudomonadati</taxon>
        <taxon>Pseudomonadota</taxon>
        <taxon>Alphaproteobacteria</taxon>
        <taxon>Kordiimonadales</taxon>
        <taxon>Temperatibacteraceae</taxon>
        <taxon>Temperatibacter</taxon>
    </lineage>
</organism>
<proteinExistence type="predicted"/>
<dbReference type="InterPro" id="IPR011042">
    <property type="entry name" value="6-blade_b-propeller_TolB-like"/>
</dbReference>
<keyword evidence="2" id="KW-0560">Oxidoreductase</keyword>
<name>A0AA52EFE8_9PROT</name>
<dbReference type="InterPro" id="IPR011041">
    <property type="entry name" value="Quinoprot_gluc/sorb_DH_b-prop"/>
</dbReference>
<evidence type="ECO:0000313" key="3">
    <source>
        <dbReference type="Proteomes" id="UP001268683"/>
    </source>
</evidence>